<dbReference type="PROSITE" id="PS51891">
    <property type="entry name" value="CENP_V_GFA"/>
    <property type="match status" value="1"/>
</dbReference>
<name>A0AAX4HMX2_9BACT</name>
<keyword evidence="2" id="KW-0479">Metal-binding</keyword>
<evidence type="ECO:0000259" key="5">
    <source>
        <dbReference type="PROSITE" id="PS51891"/>
    </source>
</evidence>
<protein>
    <submittedName>
        <fullName evidence="6">GFA family protein</fullName>
    </submittedName>
</protein>
<evidence type="ECO:0000313" key="6">
    <source>
        <dbReference type="EMBL" id="WPU64545.1"/>
    </source>
</evidence>
<dbReference type="SUPFAM" id="SSF51316">
    <property type="entry name" value="Mss4-like"/>
    <property type="match status" value="1"/>
</dbReference>
<dbReference type="Pfam" id="PF04828">
    <property type="entry name" value="GFA"/>
    <property type="match status" value="1"/>
</dbReference>
<evidence type="ECO:0000256" key="4">
    <source>
        <dbReference type="ARBA" id="ARBA00023239"/>
    </source>
</evidence>
<organism evidence="6 7">
    <name type="scientific">Peredibacter starrii</name>
    <dbReference type="NCBI Taxonomy" id="28202"/>
    <lineage>
        <taxon>Bacteria</taxon>
        <taxon>Pseudomonadati</taxon>
        <taxon>Bdellovibrionota</taxon>
        <taxon>Bacteriovoracia</taxon>
        <taxon>Bacteriovoracales</taxon>
        <taxon>Bacteriovoracaceae</taxon>
        <taxon>Peredibacter</taxon>
    </lineage>
</organism>
<evidence type="ECO:0000313" key="7">
    <source>
        <dbReference type="Proteomes" id="UP001324634"/>
    </source>
</evidence>
<evidence type="ECO:0000256" key="3">
    <source>
        <dbReference type="ARBA" id="ARBA00022833"/>
    </source>
</evidence>
<dbReference type="PANTHER" id="PTHR33337:SF40">
    <property type="entry name" value="CENP-V_GFA DOMAIN-CONTAINING PROTEIN-RELATED"/>
    <property type="match status" value="1"/>
</dbReference>
<comment type="similarity">
    <text evidence="1">Belongs to the Gfa family.</text>
</comment>
<dbReference type="InterPro" id="IPR011057">
    <property type="entry name" value="Mss4-like_sf"/>
</dbReference>
<dbReference type="Gene3D" id="3.90.1590.10">
    <property type="entry name" value="glutathione-dependent formaldehyde- activating enzyme (gfa)"/>
    <property type="match status" value="1"/>
</dbReference>
<sequence>MHKGSCLCGSVNFEIDGDFESFFLCHCKHCQKDTGSAYAANLFSTKAKLKWISGKEHVKTYNLPGTRHAKSFCSECSSAVPNEAGFLQVPAGSLDTQFNLKPNAHIFCSSSANWERGLENIQQFEKFPN</sequence>
<keyword evidence="3" id="KW-0862">Zinc</keyword>
<dbReference type="AlphaFoldDB" id="A0AAX4HMX2"/>
<accession>A0AAX4HMX2</accession>
<dbReference type="RefSeq" id="WP_321393531.1">
    <property type="nucleotide sequence ID" value="NZ_CP139487.1"/>
</dbReference>
<dbReference type="InterPro" id="IPR006913">
    <property type="entry name" value="CENP-V/GFA"/>
</dbReference>
<dbReference type="Proteomes" id="UP001324634">
    <property type="component" value="Chromosome"/>
</dbReference>
<proteinExistence type="inferred from homology"/>
<dbReference type="PANTHER" id="PTHR33337">
    <property type="entry name" value="GFA DOMAIN-CONTAINING PROTEIN"/>
    <property type="match status" value="1"/>
</dbReference>
<evidence type="ECO:0000256" key="2">
    <source>
        <dbReference type="ARBA" id="ARBA00022723"/>
    </source>
</evidence>
<dbReference type="KEGG" id="psti:SOO65_17775"/>
<keyword evidence="7" id="KW-1185">Reference proteome</keyword>
<reference evidence="6 7" key="1">
    <citation type="submission" date="2023-11" db="EMBL/GenBank/DDBJ databases">
        <title>Peredibacter starrii A3.12.</title>
        <authorList>
            <person name="Mitchell R.J."/>
        </authorList>
    </citation>
    <scope>NUCLEOTIDE SEQUENCE [LARGE SCALE GENOMIC DNA]</scope>
    <source>
        <strain evidence="6 7">A3.12</strain>
    </source>
</reference>
<feature type="domain" description="CENP-V/GFA" evidence="5">
    <location>
        <begin position="2"/>
        <end position="115"/>
    </location>
</feature>
<keyword evidence="4" id="KW-0456">Lyase</keyword>
<dbReference type="EMBL" id="CP139487">
    <property type="protein sequence ID" value="WPU64545.1"/>
    <property type="molecule type" value="Genomic_DNA"/>
</dbReference>
<gene>
    <name evidence="6" type="ORF">SOO65_17775</name>
</gene>
<dbReference type="GO" id="GO:0046872">
    <property type="term" value="F:metal ion binding"/>
    <property type="evidence" value="ECO:0007669"/>
    <property type="project" value="UniProtKB-KW"/>
</dbReference>
<dbReference type="GO" id="GO:0016846">
    <property type="term" value="F:carbon-sulfur lyase activity"/>
    <property type="evidence" value="ECO:0007669"/>
    <property type="project" value="InterPro"/>
</dbReference>
<evidence type="ECO:0000256" key="1">
    <source>
        <dbReference type="ARBA" id="ARBA00005495"/>
    </source>
</evidence>